<evidence type="ECO:0000259" key="3">
    <source>
        <dbReference type="PROSITE" id="PS01124"/>
    </source>
</evidence>
<dbReference type="CDD" id="cd03137">
    <property type="entry name" value="GATase1_AraC_1"/>
    <property type="match status" value="1"/>
</dbReference>
<dbReference type="Pfam" id="PF01965">
    <property type="entry name" value="DJ-1_PfpI"/>
    <property type="match status" value="1"/>
</dbReference>
<dbReference type="GO" id="GO:0003700">
    <property type="term" value="F:DNA-binding transcription factor activity"/>
    <property type="evidence" value="ECO:0007669"/>
    <property type="project" value="InterPro"/>
</dbReference>
<dbReference type="PANTHER" id="PTHR43130:SF3">
    <property type="entry name" value="HTH-TYPE TRANSCRIPTIONAL REGULATOR RV1931C"/>
    <property type="match status" value="1"/>
</dbReference>
<dbReference type="Gene3D" id="1.10.10.60">
    <property type="entry name" value="Homeodomain-like"/>
    <property type="match status" value="1"/>
</dbReference>
<dbReference type="InterPro" id="IPR052158">
    <property type="entry name" value="INH-QAR"/>
</dbReference>
<keyword evidence="1" id="KW-0805">Transcription regulation</keyword>
<dbReference type="Pfam" id="PF12833">
    <property type="entry name" value="HTH_18"/>
    <property type="match status" value="1"/>
</dbReference>
<organism evidence="4 5">
    <name type="scientific">Sorangium cellulosum</name>
    <name type="common">Polyangium cellulosum</name>
    <dbReference type="NCBI Taxonomy" id="56"/>
    <lineage>
        <taxon>Bacteria</taxon>
        <taxon>Pseudomonadati</taxon>
        <taxon>Myxococcota</taxon>
        <taxon>Polyangia</taxon>
        <taxon>Polyangiales</taxon>
        <taxon>Polyangiaceae</taxon>
        <taxon>Sorangium</taxon>
    </lineage>
</organism>
<evidence type="ECO:0000313" key="4">
    <source>
        <dbReference type="EMBL" id="KYF84189.1"/>
    </source>
</evidence>
<gene>
    <name evidence="4" type="ORF">BE17_51650</name>
</gene>
<dbReference type="PROSITE" id="PS01124">
    <property type="entry name" value="HTH_ARAC_FAMILY_2"/>
    <property type="match status" value="1"/>
</dbReference>
<dbReference type="SUPFAM" id="SSF52317">
    <property type="entry name" value="Class I glutamine amidotransferase-like"/>
    <property type="match status" value="1"/>
</dbReference>
<dbReference type="SMART" id="SM00342">
    <property type="entry name" value="HTH_ARAC"/>
    <property type="match status" value="1"/>
</dbReference>
<evidence type="ECO:0000256" key="1">
    <source>
        <dbReference type="ARBA" id="ARBA00023015"/>
    </source>
</evidence>
<dbReference type="InterPro" id="IPR029062">
    <property type="entry name" value="Class_I_gatase-like"/>
</dbReference>
<dbReference type="InterPro" id="IPR009057">
    <property type="entry name" value="Homeodomain-like_sf"/>
</dbReference>
<keyword evidence="2" id="KW-0804">Transcription</keyword>
<dbReference type="SUPFAM" id="SSF46689">
    <property type="entry name" value="Homeodomain-like"/>
    <property type="match status" value="2"/>
</dbReference>
<name>A0A150RVB6_SORCE</name>
<evidence type="ECO:0000313" key="5">
    <source>
        <dbReference type="Proteomes" id="UP000075635"/>
    </source>
</evidence>
<reference evidence="4 5" key="1">
    <citation type="submission" date="2014-02" db="EMBL/GenBank/DDBJ databases">
        <title>The small core and large imbalanced accessory genome model reveals a collaborative survival strategy of Sorangium cellulosum strains in nature.</title>
        <authorList>
            <person name="Han K."/>
            <person name="Peng R."/>
            <person name="Blom J."/>
            <person name="Li Y.-Z."/>
        </authorList>
    </citation>
    <scope>NUCLEOTIDE SEQUENCE [LARGE SCALE GENOMIC DNA]</scope>
    <source>
        <strain evidence="4 5">So0011-07</strain>
    </source>
</reference>
<protein>
    <submittedName>
        <fullName evidence="4">AraC family transcriptional regulator</fullName>
    </submittedName>
</protein>
<dbReference type="Gene3D" id="3.40.50.880">
    <property type="match status" value="1"/>
</dbReference>
<dbReference type="InterPro" id="IPR018060">
    <property type="entry name" value="HTH_AraC"/>
</dbReference>
<dbReference type="Proteomes" id="UP000075635">
    <property type="component" value="Unassembled WGS sequence"/>
</dbReference>
<proteinExistence type="predicted"/>
<dbReference type="GO" id="GO:0043565">
    <property type="term" value="F:sequence-specific DNA binding"/>
    <property type="evidence" value="ECO:0007669"/>
    <property type="project" value="InterPro"/>
</dbReference>
<sequence>MHRVAIVAFDDVVAFDLSIPNEVFGRVRLPSGRPGYEVRVCGTAKEVDAGGYRLRVRHGLEELRRADTVILPGVADIGRPVPERLLRAVRRAADAGARVASICSGAFLLAATGLLDGRRATTHWLVAGELARRFPLVEVDPSVLYVDCGQLLTSAGAAAGFDLCLHMVRLDHGAAVAAEAARLAVVPLERDGGQAQFIVHAPPTADGSSLRRVLDWIEENLRKEIALGDIARRAAMSVRSLSRHFKEQTGMTPLQWLLRARVRRAQLLLETTARSVERVATDAGFGSVAAFRQHFHRVAGTSPQAYRRAFRSRTRAEGPAAPRLSPIRKG</sequence>
<accession>A0A150RVB6</accession>
<dbReference type="EMBL" id="JEMB01001971">
    <property type="protein sequence ID" value="KYF84189.1"/>
    <property type="molecule type" value="Genomic_DNA"/>
</dbReference>
<dbReference type="AlphaFoldDB" id="A0A150RVB6"/>
<dbReference type="PANTHER" id="PTHR43130">
    <property type="entry name" value="ARAC-FAMILY TRANSCRIPTIONAL REGULATOR"/>
    <property type="match status" value="1"/>
</dbReference>
<comment type="caution">
    <text evidence="4">The sequence shown here is derived from an EMBL/GenBank/DDBJ whole genome shotgun (WGS) entry which is preliminary data.</text>
</comment>
<evidence type="ECO:0000256" key="2">
    <source>
        <dbReference type="ARBA" id="ARBA00023163"/>
    </source>
</evidence>
<feature type="domain" description="HTH araC/xylS-type" evidence="3">
    <location>
        <begin position="211"/>
        <end position="309"/>
    </location>
</feature>
<dbReference type="InterPro" id="IPR002818">
    <property type="entry name" value="DJ-1/PfpI"/>
</dbReference>